<dbReference type="InterPro" id="IPR025447">
    <property type="entry name" value="DUF4192"/>
</dbReference>
<proteinExistence type="predicted"/>
<protein>
    <recommendedName>
        <fullName evidence="3">DUF4192 domain-containing protein</fullName>
    </recommendedName>
</protein>
<dbReference type="STRING" id="410332.SAMN04488550_2008"/>
<dbReference type="Proteomes" id="UP000035009">
    <property type="component" value="Unassembled WGS sequence"/>
</dbReference>
<dbReference type="AlphaFoldDB" id="M3VFQ6"/>
<dbReference type="Pfam" id="PF13830">
    <property type="entry name" value="DUF4192"/>
    <property type="match status" value="1"/>
</dbReference>
<evidence type="ECO:0000313" key="2">
    <source>
        <dbReference type="Proteomes" id="UP000035009"/>
    </source>
</evidence>
<keyword evidence="2" id="KW-1185">Reference proteome</keyword>
<dbReference type="OrthoDB" id="3264463at2"/>
<comment type="caution">
    <text evidence="1">The sequence shown here is derived from an EMBL/GenBank/DDBJ whole genome shotgun (WGS) entry which is preliminary data.</text>
</comment>
<name>M3VFQ6_GORML</name>
<gene>
    <name evidence="1" type="ORF">GM1_016_00550</name>
</gene>
<accession>M3VFQ6</accession>
<reference evidence="1 2" key="1">
    <citation type="submission" date="2013-02" db="EMBL/GenBank/DDBJ databases">
        <title>Whole genome shotgun sequence of Gordonia malaquae NBRC 108250.</title>
        <authorList>
            <person name="Yoshida I."/>
            <person name="Hosoyama A."/>
            <person name="Tsuchikane K."/>
            <person name="Ando Y."/>
            <person name="Baba S."/>
            <person name="Ohji S."/>
            <person name="Hamada M."/>
            <person name="Tamura T."/>
            <person name="Yamazoe A."/>
            <person name="Yamazaki S."/>
            <person name="Fujita N."/>
        </authorList>
    </citation>
    <scope>NUCLEOTIDE SEQUENCE [LARGE SCALE GENOMIC DNA]</scope>
    <source>
        <strain evidence="1 2">NBRC 108250</strain>
    </source>
</reference>
<dbReference type="eggNOG" id="ENOG5031GJC">
    <property type="taxonomic scope" value="Bacteria"/>
</dbReference>
<evidence type="ECO:0008006" key="3">
    <source>
        <dbReference type="Google" id="ProtNLM"/>
    </source>
</evidence>
<dbReference type="EMBL" id="BAOP01000016">
    <property type="protein sequence ID" value="GAC80294.1"/>
    <property type="molecule type" value="Genomic_DNA"/>
</dbReference>
<sequence length="368" mass="39034">MKITITTRLEGSVTVADPDPLLAAIPALFGFVPERSIILMCFDARSQVTATMRHDLLWTRGGRPPAALKKVFAQLGGLGADYGATNVIAVAVDDRFAPDHPAFTHLFRELHRALRPAGGVTAAFAVGDMSLGAQWRTVWRSAAPFSMFPIDIAESGTLSDPQCSPVALAKAVEHGRGILRRRSEMADLLASTAHCDDGDECRTGEGIGAGGPIESTDADRLALVYETVLARTGGQPTPMACRRVDELADALTSVHVRDALLGLCLTVHRHAAEEVWLDLTRRLAGTPRAAAATLLGYLHYMEGSGAMASVAFEVALAADPSYGLANLLDTALLNGMRPRDLDGLADLSFDLARRLGVQIPPATYSAAG</sequence>
<organism evidence="1 2">
    <name type="scientific">Gordonia malaquae NBRC 108250</name>
    <dbReference type="NCBI Taxonomy" id="1223542"/>
    <lineage>
        <taxon>Bacteria</taxon>
        <taxon>Bacillati</taxon>
        <taxon>Actinomycetota</taxon>
        <taxon>Actinomycetes</taxon>
        <taxon>Mycobacteriales</taxon>
        <taxon>Gordoniaceae</taxon>
        <taxon>Gordonia</taxon>
    </lineage>
</organism>
<dbReference type="RefSeq" id="WP_008379248.1">
    <property type="nucleotide sequence ID" value="NZ_BAOP01000016.1"/>
</dbReference>
<evidence type="ECO:0000313" key="1">
    <source>
        <dbReference type="EMBL" id="GAC80294.1"/>
    </source>
</evidence>